<proteinExistence type="predicted"/>
<comment type="subcellular location">
    <subcellularLocation>
        <location evidence="1">Cell membrane</location>
        <topology evidence="1">Multi-pass membrane protein</topology>
    </subcellularLocation>
</comment>
<evidence type="ECO:0000259" key="9">
    <source>
        <dbReference type="PROSITE" id="PS50850"/>
    </source>
</evidence>
<feature type="transmembrane region" description="Helical" evidence="8">
    <location>
        <begin position="200"/>
        <end position="217"/>
    </location>
</feature>
<feature type="compositionally biased region" description="Basic and acidic residues" evidence="7">
    <location>
        <begin position="508"/>
        <end position="526"/>
    </location>
</feature>
<evidence type="ECO:0000256" key="4">
    <source>
        <dbReference type="ARBA" id="ARBA00022692"/>
    </source>
</evidence>
<keyword evidence="5 8" id="KW-1133">Transmembrane helix</keyword>
<organism evidence="10 11">
    <name type="scientific">Paenibacillus albilobatus</name>
    <dbReference type="NCBI Taxonomy" id="2716884"/>
    <lineage>
        <taxon>Bacteria</taxon>
        <taxon>Bacillati</taxon>
        <taxon>Bacillota</taxon>
        <taxon>Bacilli</taxon>
        <taxon>Bacillales</taxon>
        <taxon>Paenibacillaceae</taxon>
        <taxon>Paenibacillus</taxon>
    </lineage>
</organism>
<feature type="domain" description="Major facilitator superfamily (MFS) profile" evidence="9">
    <location>
        <begin position="14"/>
        <end position="501"/>
    </location>
</feature>
<feature type="region of interest" description="Disordered" evidence="7">
    <location>
        <begin position="504"/>
        <end position="526"/>
    </location>
</feature>
<dbReference type="RefSeq" id="WP_160044581.1">
    <property type="nucleotide sequence ID" value="NZ_BORQ01000009.1"/>
</dbReference>
<feature type="transmembrane region" description="Helical" evidence="8">
    <location>
        <begin position="80"/>
        <end position="99"/>
    </location>
</feature>
<reference evidence="10" key="1">
    <citation type="submission" date="2021-03" db="EMBL/GenBank/DDBJ databases">
        <title>Antimicrobial resistance genes in bacteria isolated from Japanese honey, and their potential for conferring macrolide and lincosamide resistance in the American foulbrood pathogen Paenibacillus larvae.</title>
        <authorList>
            <person name="Okamoto M."/>
            <person name="Kumagai M."/>
            <person name="Kanamori H."/>
            <person name="Takamatsu D."/>
        </authorList>
    </citation>
    <scope>NUCLEOTIDE SEQUENCE</scope>
    <source>
        <strain evidence="10">J2TS6</strain>
    </source>
</reference>
<dbReference type="Proteomes" id="UP000679779">
    <property type="component" value="Unassembled WGS sequence"/>
</dbReference>
<dbReference type="SUPFAM" id="SSF103473">
    <property type="entry name" value="MFS general substrate transporter"/>
    <property type="match status" value="1"/>
</dbReference>
<dbReference type="InterPro" id="IPR036259">
    <property type="entry name" value="MFS_trans_sf"/>
</dbReference>
<evidence type="ECO:0000256" key="8">
    <source>
        <dbReference type="SAM" id="Phobius"/>
    </source>
</evidence>
<dbReference type="EMBL" id="BORQ01000009">
    <property type="protein sequence ID" value="GIO34305.1"/>
    <property type="molecule type" value="Genomic_DNA"/>
</dbReference>
<dbReference type="GO" id="GO:0022857">
    <property type="term" value="F:transmembrane transporter activity"/>
    <property type="evidence" value="ECO:0007669"/>
    <property type="project" value="InterPro"/>
</dbReference>
<keyword evidence="3" id="KW-1003">Cell membrane</keyword>
<dbReference type="InterPro" id="IPR011701">
    <property type="entry name" value="MFS"/>
</dbReference>
<feature type="transmembrane region" description="Helical" evidence="8">
    <location>
        <begin position="304"/>
        <end position="324"/>
    </location>
</feature>
<feature type="transmembrane region" description="Helical" evidence="8">
    <location>
        <begin position="474"/>
        <end position="495"/>
    </location>
</feature>
<dbReference type="AlphaFoldDB" id="A0A919XP20"/>
<dbReference type="Gene3D" id="1.20.1720.10">
    <property type="entry name" value="Multidrug resistance protein D"/>
    <property type="match status" value="1"/>
</dbReference>
<dbReference type="PROSITE" id="PS50850">
    <property type="entry name" value="MFS"/>
    <property type="match status" value="1"/>
</dbReference>
<feature type="transmembrane region" description="Helical" evidence="8">
    <location>
        <begin position="167"/>
        <end position="188"/>
    </location>
</feature>
<gene>
    <name evidence="10" type="ORF">J2TS6_54460</name>
</gene>
<keyword evidence="4 8" id="KW-0812">Transmembrane</keyword>
<sequence>MKRDDKAGTREWVGLGVLVLTSLLISIDIFVLALALPYLSADLGASSTQQLWIMDIYGLMLTGFLITMGTLGDRFGRRKVLLVGSAVFGIASICAAFAASAEMLIASRAVLGIAGATLVPSTLALISTMFHDPKQRGLAISIWMVGCMGGAAIGPVVGGIMLAHFGWGSVFLIGVPVMVLLLVLGPLLLPEYRDANESRLDLISVSLSLAAMLPIVYGMKGLSQSGLQPINIAAIMAGSVFGFVFVQRQRRLTNPLLDLRLFANRALSTAMSGQFFGPFLMGVIMLLVTQYLQLVGGLTPLKAAMWLLPAVAAQMASFLLSPLMARRIRPAYLIGIGMVFSVTGLWLITRVEASSGLAGLMLGYALTNFGSGPLMTLTPDMIIGSAPPEKAGAAGALSQTSAEVGFALGIAVLGSVGTVVYRNQMADAIPAALPPEAAAAARDSLIGATEAAQKLADPLHATLLASARNAFNNGLNTVAMISAVLLVMVAIFVVARLKHIRPSGEPLQKQDDRIQTALPRTEHEPS</sequence>
<dbReference type="CDD" id="cd17321">
    <property type="entry name" value="MFS_MMR_MDR_like"/>
    <property type="match status" value="1"/>
</dbReference>
<dbReference type="GO" id="GO:0005886">
    <property type="term" value="C:plasma membrane"/>
    <property type="evidence" value="ECO:0007669"/>
    <property type="project" value="UniProtKB-SubCell"/>
</dbReference>
<feature type="transmembrane region" description="Helical" evidence="8">
    <location>
        <begin position="331"/>
        <end position="349"/>
    </location>
</feature>
<evidence type="ECO:0000256" key="7">
    <source>
        <dbReference type="SAM" id="MobiDB-lite"/>
    </source>
</evidence>
<feature type="transmembrane region" description="Helical" evidence="8">
    <location>
        <begin position="105"/>
        <end position="126"/>
    </location>
</feature>
<comment type="caution">
    <text evidence="10">The sequence shown here is derived from an EMBL/GenBank/DDBJ whole genome shotgun (WGS) entry which is preliminary data.</text>
</comment>
<evidence type="ECO:0000313" key="11">
    <source>
        <dbReference type="Proteomes" id="UP000679779"/>
    </source>
</evidence>
<dbReference type="InterPro" id="IPR020846">
    <property type="entry name" value="MFS_dom"/>
</dbReference>
<protein>
    <submittedName>
        <fullName evidence="10">MFS transporter</fullName>
    </submittedName>
</protein>
<feature type="transmembrane region" description="Helical" evidence="8">
    <location>
        <begin position="267"/>
        <end position="292"/>
    </location>
</feature>
<name>A0A919XP20_9BACL</name>
<evidence type="ECO:0000256" key="2">
    <source>
        <dbReference type="ARBA" id="ARBA00022448"/>
    </source>
</evidence>
<feature type="transmembrane region" description="Helical" evidence="8">
    <location>
        <begin position="12"/>
        <end position="39"/>
    </location>
</feature>
<keyword evidence="11" id="KW-1185">Reference proteome</keyword>
<feature type="transmembrane region" description="Helical" evidence="8">
    <location>
        <begin position="404"/>
        <end position="421"/>
    </location>
</feature>
<keyword evidence="6 8" id="KW-0472">Membrane</keyword>
<accession>A0A919XP20</accession>
<evidence type="ECO:0000256" key="5">
    <source>
        <dbReference type="ARBA" id="ARBA00022989"/>
    </source>
</evidence>
<keyword evidence="2" id="KW-0813">Transport</keyword>
<evidence type="ECO:0000256" key="1">
    <source>
        <dbReference type="ARBA" id="ARBA00004651"/>
    </source>
</evidence>
<evidence type="ECO:0000313" key="10">
    <source>
        <dbReference type="EMBL" id="GIO34305.1"/>
    </source>
</evidence>
<dbReference type="Pfam" id="PF07690">
    <property type="entry name" value="MFS_1"/>
    <property type="match status" value="1"/>
</dbReference>
<evidence type="ECO:0000256" key="3">
    <source>
        <dbReference type="ARBA" id="ARBA00022475"/>
    </source>
</evidence>
<feature type="transmembrane region" description="Helical" evidence="8">
    <location>
        <begin position="51"/>
        <end position="68"/>
    </location>
</feature>
<dbReference type="PANTHER" id="PTHR42718">
    <property type="entry name" value="MAJOR FACILITATOR SUPERFAMILY MULTIDRUG TRANSPORTER MFSC"/>
    <property type="match status" value="1"/>
</dbReference>
<dbReference type="Gene3D" id="1.20.1250.20">
    <property type="entry name" value="MFS general substrate transporter like domains"/>
    <property type="match status" value="1"/>
</dbReference>
<dbReference type="PANTHER" id="PTHR42718:SF47">
    <property type="entry name" value="METHYL VIOLOGEN RESISTANCE PROTEIN SMVA"/>
    <property type="match status" value="1"/>
</dbReference>
<feature type="transmembrane region" description="Helical" evidence="8">
    <location>
        <begin position="138"/>
        <end position="161"/>
    </location>
</feature>
<evidence type="ECO:0000256" key="6">
    <source>
        <dbReference type="ARBA" id="ARBA00023136"/>
    </source>
</evidence>
<feature type="transmembrane region" description="Helical" evidence="8">
    <location>
        <begin position="229"/>
        <end position="246"/>
    </location>
</feature>